<dbReference type="InterPro" id="IPR003661">
    <property type="entry name" value="HisK_dim/P_dom"/>
</dbReference>
<dbReference type="Gene3D" id="1.10.287.130">
    <property type="match status" value="2"/>
</dbReference>
<evidence type="ECO:0000259" key="13">
    <source>
        <dbReference type="PROSITE" id="PS50113"/>
    </source>
</evidence>
<feature type="domain" description="PAC" evidence="13">
    <location>
        <begin position="821"/>
        <end position="875"/>
    </location>
</feature>
<accession>A0A7X6DJR1</accession>
<dbReference type="GO" id="GO:0000155">
    <property type="term" value="F:phosphorelay sensor kinase activity"/>
    <property type="evidence" value="ECO:0007669"/>
    <property type="project" value="InterPro"/>
</dbReference>
<dbReference type="Gene3D" id="3.40.50.2300">
    <property type="match status" value="2"/>
</dbReference>
<dbReference type="Gene3D" id="3.30.565.10">
    <property type="entry name" value="Histidine kinase-like ATPase, C-terminal domain"/>
    <property type="match status" value="2"/>
</dbReference>
<organism evidence="14 15">
    <name type="scientific">Ramlibacter lithotrophicus</name>
    <dbReference type="NCBI Taxonomy" id="2606681"/>
    <lineage>
        <taxon>Bacteria</taxon>
        <taxon>Pseudomonadati</taxon>
        <taxon>Pseudomonadota</taxon>
        <taxon>Betaproteobacteria</taxon>
        <taxon>Burkholderiales</taxon>
        <taxon>Comamonadaceae</taxon>
        <taxon>Ramlibacter</taxon>
    </lineage>
</organism>
<keyword evidence="6" id="KW-0418">Kinase</keyword>
<dbReference type="InterPro" id="IPR036097">
    <property type="entry name" value="HisK_dim/P_sf"/>
</dbReference>
<evidence type="ECO:0000256" key="4">
    <source>
        <dbReference type="ARBA" id="ARBA00022679"/>
    </source>
</evidence>
<proteinExistence type="predicted"/>
<protein>
    <recommendedName>
        <fullName evidence="2">histidine kinase</fullName>
        <ecNumber evidence="2">2.7.13.3</ecNumber>
    </recommendedName>
</protein>
<dbReference type="SMART" id="SM00448">
    <property type="entry name" value="REC"/>
    <property type="match status" value="2"/>
</dbReference>
<dbReference type="PRINTS" id="PR00344">
    <property type="entry name" value="BCTRLSENSOR"/>
</dbReference>
<dbReference type="Proteomes" id="UP000521868">
    <property type="component" value="Unassembled WGS sequence"/>
</dbReference>
<feature type="domain" description="PAS" evidence="12">
    <location>
        <begin position="876"/>
        <end position="947"/>
    </location>
</feature>
<evidence type="ECO:0000313" key="15">
    <source>
        <dbReference type="Proteomes" id="UP000521868"/>
    </source>
</evidence>
<feature type="domain" description="Histidine kinase" evidence="10">
    <location>
        <begin position="1011"/>
        <end position="1224"/>
    </location>
</feature>
<evidence type="ECO:0000259" key="12">
    <source>
        <dbReference type="PROSITE" id="PS50112"/>
    </source>
</evidence>
<dbReference type="InterPro" id="IPR004358">
    <property type="entry name" value="Sig_transdc_His_kin-like_C"/>
</dbReference>
<dbReference type="InterPro" id="IPR003594">
    <property type="entry name" value="HATPase_dom"/>
</dbReference>
<keyword evidence="5" id="KW-0547">Nucleotide-binding</keyword>
<dbReference type="SUPFAM" id="SSF52172">
    <property type="entry name" value="CheY-like"/>
    <property type="match status" value="2"/>
</dbReference>
<keyword evidence="4" id="KW-0808">Transferase</keyword>
<feature type="domain" description="Histidine kinase" evidence="10">
    <location>
        <begin position="345"/>
        <end position="563"/>
    </location>
</feature>
<evidence type="ECO:0000259" key="11">
    <source>
        <dbReference type="PROSITE" id="PS50110"/>
    </source>
</evidence>
<evidence type="ECO:0000256" key="5">
    <source>
        <dbReference type="ARBA" id="ARBA00022741"/>
    </source>
</evidence>
<dbReference type="InterPro" id="IPR013656">
    <property type="entry name" value="PAS_4"/>
</dbReference>
<dbReference type="CDD" id="cd00082">
    <property type="entry name" value="HisKA"/>
    <property type="match status" value="2"/>
</dbReference>
<comment type="catalytic activity">
    <reaction evidence="1">
        <text>ATP + protein L-histidine = ADP + protein N-phospho-L-histidine.</text>
        <dbReference type="EC" id="2.7.13.3"/>
    </reaction>
</comment>
<evidence type="ECO:0000256" key="6">
    <source>
        <dbReference type="ARBA" id="ARBA00022777"/>
    </source>
</evidence>
<evidence type="ECO:0000256" key="1">
    <source>
        <dbReference type="ARBA" id="ARBA00000085"/>
    </source>
</evidence>
<keyword evidence="15" id="KW-1185">Reference proteome</keyword>
<evidence type="ECO:0000259" key="10">
    <source>
        <dbReference type="PROSITE" id="PS50109"/>
    </source>
</evidence>
<dbReference type="SMART" id="SM00091">
    <property type="entry name" value="PAS"/>
    <property type="match status" value="3"/>
</dbReference>
<dbReference type="PANTHER" id="PTHR43547:SF2">
    <property type="entry name" value="HYBRID SIGNAL TRANSDUCTION HISTIDINE KINASE C"/>
    <property type="match status" value="1"/>
</dbReference>
<evidence type="ECO:0000256" key="8">
    <source>
        <dbReference type="ARBA" id="ARBA00023012"/>
    </source>
</evidence>
<dbReference type="NCBIfam" id="TIGR00229">
    <property type="entry name" value="sensory_box"/>
    <property type="match status" value="2"/>
</dbReference>
<evidence type="ECO:0000256" key="9">
    <source>
        <dbReference type="PROSITE-ProRule" id="PRU00169"/>
    </source>
</evidence>
<gene>
    <name evidence="14" type="ORF">RAMLITH_21735</name>
</gene>
<keyword evidence="3 9" id="KW-0597">Phosphoprotein</keyword>
<dbReference type="PROSITE" id="PS50112">
    <property type="entry name" value="PAS"/>
    <property type="match status" value="2"/>
</dbReference>
<dbReference type="CDD" id="cd17580">
    <property type="entry name" value="REC_2_DhkD-like"/>
    <property type="match status" value="1"/>
</dbReference>
<dbReference type="InterPro" id="IPR000014">
    <property type="entry name" value="PAS"/>
</dbReference>
<sequence length="1372" mass="149889">MNTELQFLAGGGEMGARIRAMDWSRTPLGAPRQWPQSLRSALSILLPSKAQIALFWGDDLVTLYNDAYRPVFGRKHPGALGKPIREAWDELWRAGLKELFDDVRTTGEAFWARDRLFFMERHGYLEETYFDVSYDPVRDESGAVGGVFCIVSETTGRVVGERRLRTLRDLGHIAQRAQSVAEVHAGAAQVLGANSQDIPFALVYGLAPDGKSASLLGRHGLEAASAAAPAVLPLDGGAWPLAAGLQVLDGNEVAALGPLHGGPWPEPVCQVAVVPFALPDQPPLGWLVAGVSPRRRSDEDHRDFLRLAGANIAAAVASVRHTEDERQRARMLAELDRAKTTFFSNVSHEFRTPLTLMLGPMEDALADREQALPAAQRERIELARRSALRLQKLVNSLLGFTRVEAGRARARYAPTDLASCTAELASAFRSAIEKAGLRLAIDCPPLPQPVFVDRDMWEQLVLNLLSNALKFTFHGEIAVRLRAVDADVELQVRDTGIGIAPADRPYVFERFRRVEGARSRTHEGTGIGLALVKELARLHGGSVAVESVPDQGSTFTVRIPAGRSHLPIDAVTQEAEPRGGGWAASFVEEALRWLPDPPAAFDEVAQSPDEAAARTARRARVVLADDNADMRAYVARLLAPAHDVEAVADGEEALAAVRRRRPDLVLSDIMMPRRSGLELLQALRADPATAAIPFVLLSARAGEDSRIEGLLAGADDYLEKPFGARELLARVAARLEIARLRSEADAVLRQREQQLRFITDQVPLLILQIDAQQRYRFVNAAFARRIGIPAEALVGRHPSEVIGQSSYEVFQPLVERALAGERVEFEVLVPYQRMGPRWMHGVYVPDVAPDGPVQGFVAVLNDVTERRAAEEELRLREERLRAIVDTTPECIKLVAADGTLLQMNPSGLEMVGAPSAEAVVGHSVYALIAPEHRDAFRRLNEWVCRGERGRLEFDIVGLRGERRRMATHAVPLRMPDGRNAQLSLTRDITLQREAEDLLREADRRKDEFISILAHELRNPLAPLRNALHLLRARRVEPAAADRLHAVMERQTNHLVRLVDDLLEMSRINRGDFELRQEAVDAAAVARHAIETSEPLIRECGHRLDVDLPDEPLPLAGDAVRLAQVLANLLNNAARYTDRGGRITLRGRRHGAEAVLSVADSGIGFDPAEGAWLFGMFTRGDRSTGLGIGLALARKLVQMHGGSIEARSEGLGRGAEFIVRLPLAAQAALEPAAAAPEPEAGAAAAIGPVKVLVVDDNHDAADTMEMLLRVLGAQVRVARDGPQALEAFMPFDPDLVLLDIGMPGMDGYEVARALRGRHAGHRARMVALTGWGQEADRQRGREAGFDHHLVKPADIAAIQALLAELSGAAAARA</sequence>
<dbReference type="Pfam" id="PF00072">
    <property type="entry name" value="Response_reg"/>
    <property type="match status" value="2"/>
</dbReference>
<evidence type="ECO:0000256" key="3">
    <source>
        <dbReference type="ARBA" id="ARBA00022553"/>
    </source>
</evidence>
<dbReference type="InterPro" id="IPR036890">
    <property type="entry name" value="HATPase_C_sf"/>
</dbReference>
<feature type="domain" description="PAS" evidence="12">
    <location>
        <begin position="751"/>
        <end position="821"/>
    </location>
</feature>
<evidence type="ECO:0000256" key="2">
    <source>
        <dbReference type="ARBA" id="ARBA00012438"/>
    </source>
</evidence>
<dbReference type="InterPro" id="IPR035965">
    <property type="entry name" value="PAS-like_dom_sf"/>
</dbReference>
<dbReference type="CDD" id="cd17574">
    <property type="entry name" value="REC_OmpR"/>
    <property type="match status" value="1"/>
</dbReference>
<dbReference type="GO" id="GO:0005524">
    <property type="term" value="F:ATP binding"/>
    <property type="evidence" value="ECO:0007669"/>
    <property type="project" value="UniProtKB-KW"/>
</dbReference>
<dbReference type="CDD" id="cd16922">
    <property type="entry name" value="HATPase_EvgS-ArcB-TorS-like"/>
    <property type="match status" value="1"/>
</dbReference>
<keyword evidence="7" id="KW-0067">ATP-binding</keyword>
<feature type="domain" description="PAC" evidence="13">
    <location>
        <begin position="949"/>
        <end position="1000"/>
    </location>
</feature>
<reference evidence="14 15" key="1">
    <citation type="journal article" date="2020" name="Nature">
        <title>Bacterial chemolithoautotrophy via manganese oxidation.</title>
        <authorList>
            <person name="Yu H."/>
            <person name="Leadbetter J.R."/>
        </authorList>
    </citation>
    <scope>NUCLEOTIDE SEQUENCE [LARGE SCALE GENOMIC DNA]</scope>
    <source>
        <strain evidence="14 15">RBP-1</strain>
    </source>
</reference>
<dbReference type="Gene3D" id="3.30.450.20">
    <property type="entry name" value="PAS domain"/>
    <property type="match status" value="3"/>
</dbReference>
<dbReference type="PANTHER" id="PTHR43547">
    <property type="entry name" value="TWO-COMPONENT HISTIDINE KINASE"/>
    <property type="match status" value="1"/>
</dbReference>
<comment type="caution">
    <text evidence="14">The sequence shown here is derived from an EMBL/GenBank/DDBJ whole genome shotgun (WGS) entry which is preliminary data.</text>
</comment>
<dbReference type="SUPFAM" id="SSF47384">
    <property type="entry name" value="Homodimeric domain of signal transducing histidine kinase"/>
    <property type="match status" value="2"/>
</dbReference>
<dbReference type="EC" id="2.7.13.3" evidence="2"/>
<dbReference type="InterPro" id="IPR001789">
    <property type="entry name" value="Sig_transdc_resp-reg_receiver"/>
</dbReference>
<feature type="domain" description="Response regulatory" evidence="11">
    <location>
        <begin position="620"/>
        <end position="735"/>
    </location>
</feature>
<dbReference type="Pfam" id="PF02518">
    <property type="entry name" value="HATPase_c"/>
    <property type="match status" value="2"/>
</dbReference>
<dbReference type="SMART" id="SM00387">
    <property type="entry name" value="HATPase_c"/>
    <property type="match status" value="2"/>
</dbReference>
<dbReference type="SUPFAM" id="SSF55785">
    <property type="entry name" value="PYP-like sensor domain (PAS domain)"/>
    <property type="match status" value="3"/>
</dbReference>
<dbReference type="CDD" id="cd00130">
    <property type="entry name" value="PAS"/>
    <property type="match status" value="2"/>
</dbReference>
<dbReference type="InterPro" id="IPR005467">
    <property type="entry name" value="His_kinase_dom"/>
</dbReference>
<evidence type="ECO:0000256" key="7">
    <source>
        <dbReference type="ARBA" id="ARBA00022840"/>
    </source>
</evidence>
<dbReference type="InterPro" id="IPR000700">
    <property type="entry name" value="PAS-assoc_C"/>
</dbReference>
<dbReference type="PROSITE" id="PS50110">
    <property type="entry name" value="RESPONSE_REGULATORY"/>
    <property type="match status" value="2"/>
</dbReference>
<dbReference type="PROSITE" id="PS50113">
    <property type="entry name" value="PAC"/>
    <property type="match status" value="2"/>
</dbReference>
<keyword evidence="8" id="KW-0902">Two-component regulatory system</keyword>
<dbReference type="EMBL" id="VTOX01000010">
    <property type="protein sequence ID" value="NKE68443.1"/>
    <property type="molecule type" value="Genomic_DNA"/>
</dbReference>
<evidence type="ECO:0000313" key="14">
    <source>
        <dbReference type="EMBL" id="NKE68443.1"/>
    </source>
</evidence>
<feature type="domain" description="Response regulatory" evidence="11">
    <location>
        <begin position="1249"/>
        <end position="1365"/>
    </location>
</feature>
<feature type="modified residue" description="4-aspartylphosphate" evidence="9">
    <location>
        <position position="1298"/>
    </location>
</feature>
<dbReference type="Pfam" id="PF00512">
    <property type="entry name" value="HisKA"/>
    <property type="match status" value="2"/>
</dbReference>
<feature type="modified residue" description="4-aspartylphosphate" evidence="9">
    <location>
        <position position="668"/>
    </location>
</feature>
<dbReference type="Pfam" id="PF08448">
    <property type="entry name" value="PAS_4"/>
    <property type="match status" value="3"/>
</dbReference>
<dbReference type="SUPFAM" id="SSF55874">
    <property type="entry name" value="ATPase domain of HSP90 chaperone/DNA topoisomerase II/histidine kinase"/>
    <property type="match status" value="2"/>
</dbReference>
<dbReference type="SMART" id="SM00388">
    <property type="entry name" value="HisKA"/>
    <property type="match status" value="2"/>
</dbReference>
<dbReference type="InterPro" id="IPR011006">
    <property type="entry name" value="CheY-like_superfamily"/>
</dbReference>
<name>A0A7X6DJR1_9BURK</name>
<dbReference type="FunFam" id="3.30.565.10:FF:000037">
    <property type="entry name" value="Hybrid sensor histidine kinase/response regulator"/>
    <property type="match status" value="1"/>
</dbReference>
<dbReference type="PROSITE" id="PS50109">
    <property type="entry name" value="HIS_KIN"/>
    <property type="match status" value="2"/>
</dbReference>